<dbReference type="NCBIfam" id="TIGR00426">
    <property type="entry name" value="competence protein ComEA helix-hairpin-helix repeat region"/>
    <property type="match status" value="1"/>
</dbReference>
<feature type="domain" description="Helix-hairpin-helix DNA-binding motif class 1" evidence="2">
    <location>
        <begin position="45"/>
        <end position="64"/>
    </location>
</feature>
<dbReference type="SMART" id="SM00278">
    <property type="entry name" value="HhH1"/>
    <property type="match status" value="2"/>
</dbReference>
<dbReference type="RefSeq" id="WP_138547570.1">
    <property type="nucleotide sequence ID" value="NZ_PNCG01000003.1"/>
</dbReference>
<dbReference type="SUPFAM" id="SSF47781">
    <property type="entry name" value="RuvA domain 2-like"/>
    <property type="match status" value="1"/>
</dbReference>
<evidence type="ECO:0000256" key="1">
    <source>
        <dbReference type="SAM" id="SignalP"/>
    </source>
</evidence>
<dbReference type="Proteomes" id="UP000305874">
    <property type="component" value="Unassembled WGS sequence"/>
</dbReference>
<dbReference type="GO" id="GO:0015627">
    <property type="term" value="C:type II protein secretion system complex"/>
    <property type="evidence" value="ECO:0007669"/>
    <property type="project" value="TreeGrafter"/>
</dbReference>
<feature type="chain" id="PRO_5024304773" evidence="1">
    <location>
        <begin position="22"/>
        <end position="98"/>
    </location>
</feature>
<feature type="signal peptide" evidence="1">
    <location>
        <begin position="1"/>
        <end position="21"/>
    </location>
</feature>
<organism evidence="3 4">
    <name type="scientific">Pseudoalteromonas ruthenica</name>
    <dbReference type="NCBI Taxonomy" id="151081"/>
    <lineage>
        <taxon>Bacteria</taxon>
        <taxon>Pseudomonadati</taxon>
        <taxon>Pseudomonadota</taxon>
        <taxon>Gammaproteobacteria</taxon>
        <taxon>Alteromonadales</taxon>
        <taxon>Pseudoalteromonadaceae</taxon>
        <taxon>Pseudoalteromonas</taxon>
    </lineage>
</organism>
<dbReference type="STRING" id="151081.TW72_16405"/>
<dbReference type="InterPro" id="IPR004509">
    <property type="entry name" value="Competence_ComEA_HhH"/>
</dbReference>
<dbReference type="PANTHER" id="PTHR21180">
    <property type="entry name" value="ENDONUCLEASE/EXONUCLEASE/PHOSPHATASE FAMILY DOMAIN-CONTAINING PROTEIN 1"/>
    <property type="match status" value="1"/>
</dbReference>
<dbReference type="GO" id="GO:0003677">
    <property type="term" value="F:DNA binding"/>
    <property type="evidence" value="ECO:0007669"/>
    <property type="project" value="InterPro"/>
</dbReference>
<sequence>MKLLTALYTACALVLTPAVVAAEAPQQASEQVSPAKLDINQASEEQLQSLPGIGPTKAAAIIEYRQVQGNFRSVDELDAVPGIGASTLAQIRELVKVR</sequence>
<dbReference type="InterPro" id="IPR051675">
    <property type="entry name" value="Endo/Exo/Phosphatase_dom_1"/>
</dbReference>
<accession>A0A5S3Z6X3</accession>
<dbReference type="Pfam" id="PF12836">
    <property type="entry name" value="HHH_3"/>
    <property type="match status" value="1"/>
</dbReference>
<name>A0A5S3Z6X3_9GAMM</name>
<feature type="domain" description="Helix-hairpin-helix DNA-binding motif class 1" evidence="2">
    <location>
        <begin position="75"/>
        <end position="94"/>
    </location>
</feature>
<reference evidence="3 4" key="1">
    <citation type="submission" date="2017-12" db="EMBL/GenBank/DDBJ databases">
        <authorList>
            <person name="Paulsen S."/>
            <person name="Gram L.K."/>
        </authorList>
    </citation>
    <scope>NUCLEOTIDE SEQUENCE [LARGE SCALE GENOMIC DNA]</scope>
    <source>
        <strain evidence="3 4">S2897</strain>
    </source>
</reference>
<keyword evidence="1" id="KW-0732">Signal</keyword>
<dbReference type="Gene3D" id="1.10.150.320">
    <property type="entry name" value="Photosystem II 12 kDa extrinsic protein"/>
    <property type="match status" value="1"/>
</dbReference>
<dbReference type="GO" id="GO:0015628">
    <property type="term" value="P:protein secretion by the type II secretion system"/>
    <property type="evidence" value="ECO:0007669"/>
    <property type="project" value="TreeGrafter"/>
</dbReference>
<dbReference type="GO" id="GO:0006281">
    <property type="term" value="P:DNA repair"/>
    <property type="evidence" value="ECO:0007669"/>
    <property type="project" value="InterPro"/>
</dbReference>
<comment type="caution">
    <text evidence="3">The sequence shown here is derived from an EMBL/GenBank/DDBJ whole genome shotgun (WGS) entry which is preliminary data.</text>
</comment>
<dbReference type="InterPro" id="IPR010994">
    <property type="entry name" value="RuvA_2-like"/>
</dbReference>
<gene>
    <name evidence="3" type="ORF">CWC05_04935</name>
</gene>
<reference evidence="4" key="2">
    <citation type="submission" date="2019-06" db="EMBL/GenBank/DDBJ databases">
        <title>Co-occurence of chitin degradation, pigmentation and bioactivity in marine Pseudoalteromonas.</title>
        <authorList>
            <person name="Sonnenschein E.C."/>
            <person name="Bech P.K."/>
        </authorList>
    </citation>
    <scope>NUCLEOTIDE SEQUENCE [LARGE SCALE GENOMIC DNA]</scope>
    <source>
        <strain evidence="4">S2897</strain>
    </source>
</reference>
<dbReference type="PANTHER" id="PTHR21180:SF32">
    <property type="entry name" value="ENDONUCLEASE_EXONUCLEASE_PHOSPHATASE FAMILY DOMAIN-CONTAINING PROTEIN 1"/>
    <property type="match status" value="1"/>
</dbReference>
<proteinExistence type="predicted"/>
<dbReference type="EMBL" id="PNCG01000003">
    <property type="protein sequence ID" value="TMP87999.1"/>
    <property type="molecule type" value="Genomic_DNA"/>
</dbReference>
<evidence type="ECO:0000313" key="3">
    <source>
        <dbReference type="EMBL" id="TMP87999.1"/>
    </source>
</evidence>
<dbReference type="AlphaFoldDB" id="A0A5S3Z6X3"/>
<dbReference type="InterPro" id="IPR003583">
    <property type="entry name" value="Hlx-hairpin-Hlx_DNA-bd_motif"/>
</dbReference>
<protein>
    <submittedName>
        <fullName evidence="3">Competence protein ComEA</fullName>
    </submittedName>
</protein>
<evidence type="ECO:0000259" key="2">
    <source>
        <dbReference type="SMART" id="SM00278"/>
    </source>
</evidence>
<evidence type="ECO:0000313" key="4">
    <source>
        <dbReference type="Proteomes" id="UP000305874"/>
    </source>
</evidence>